<keyword evidence="9" id="KW-1185">Reference proteome</keyword>
<keyword evidence="4 6" id="KW-0418">Kinase</keyword>
<keyword evidence="3" id="KW-0547">Nucleotide-binding</keyword>
<dbReference type="PANTHER" id="PTHR43085">
    <property type="entry name" value="HEXOKINASE FAMILY MEMBER"/>
    <property type="match status" value="1"/>
</dbReference>
<proteinExistence type="inferred from homology"/>
<organism evidence="8 9">
    <name type="scientific">Reticulibacter mediterranei</name>
    <dbReference type="NCBI Taxonomy" id="2778369"/>
    <lineage>
        <taxon>Bacteria</taxon>
        <taxon>Bacillati</taxon>
        <taxon>Chloroflexota</taxon>
        <taxon>Ktedonobacteria</taxon>
        <taxon>Ktedonobacterales</taxon>
        <taxon>Reticulibacteraceae</taxon>
        <taxon>Reticulibacter</taxon>
    </lineage>
</organism>
<evidence type="ECO:0000256" key="4">
    <source>
        <dbReference type="ARBA" id="ARBA00022777"/>
    </source>
</evidence>
<dbReference type="PANTHER" id="PTHR43085:SF1">
    <property type="entry name" value="PSEUDOURIDINE KINASE-RELATED"/>
    <property type="match status" value="1"/>
</dbReference>
<reference evidence="8" key="1">
    <citation type="submission" date="2020-10" db="EMBL/GenBank/DDBJ databases">
        <title>Taxonomic study of unclassified bacteria belonging to the class Ktedonobacteria.</title>
        <authorList>
            <person name="Yabe S."/>
            <person name="Wang C.M."/>
            <person name="Zheng Y."/>
            <person name="Sakai Y."/>
            <person name="Cavaletti L."/>
            <person name="Monciardini P."/>
            <person name="Donadio S."/>
        </authorList>
    </citation>
    <scope>NUCLEOTIDE SEQUENCE</scope>
    <source>
        <strain evidence="8">ID150040</strain>
    </source>
</reference>
<gene>
    <name evidence="8" type="primary">scrK</name>
    <name evidence="8" type="ORF">KSF_053340</name>
</gene>
<keyword evidence="5" id="KW-0067">ATP-binding</keyword>
<evidence type="ECO:0000256" key="2">
    <source>
        <dbReference type="ARBA" id="ARBA00022679"/>
    </source>
</evidence>
<dbReference type="Pfam" id="PF00294">
    <property type="entry name" value="PfkB"/>
    <property type="match status" value="1"/>
</dbReference>
<protein>
    <submittedName>
        <fullName evidence="8">Fructokinase</fullName>
    </submittedName>
</protein>
<dbReference type="SUPFAM" id="SSF53613">
    <property type="entry name" value="Ribokinase-like"/>
    <property type="match status" value="1"/>
</dbReference>
<dbReference type="InterPro" id="IPR002139">
    <property type="entry name" value="Ribo/fructo_kinase"/>
</dbReference>
<evidence type="ECO:0000256" key="5">
    <source>
        <dbReference type="ARBA" id="ARBA00022840"/>
    </source>
</evidence>
<evidence type="ECO:0000256" key="3">
    <source>
        <dbReference type="ARBA" id="ARBA00022741"/>
    </source>
</evidence>
<feature type="domain" description="Carbohydrate kinase PfkB" evidence="7">
    <location>
        <begin position="5"/>
        <end position="308"/>
    </location>
</feature>
<accession>A0A8J3IU11</accession>
<dbReference type="Proteomes" id="UP000597444">
    <property type="component" value="Unassembled WGS sequence"/>
</dbReference>
<dbReference type="PRINTS" id="PR00990">
    <property type="entry name" value="RIBOKINASE"/>
</dbReference>
<dbReference type="AlphaFoldDB" id="A0A8J3IU11"/>
<dbReference type="CDD" id="cd01167">
    <property type="entry name" value="bac_FRK"/>
    <property type="match status" value="1"/>
</dbReference>
<dbReference type="Gene3D" id="3.40.1190.20">
    <property type="match status" value="1"/>
</dbReference>
<comment type="similarity">
    <text evidence="1 6">Belongs to the carbohydrate kinase PfkB family.</text>
</comment>
<dbReference type="GO" id="GO:0005524">
    <property type="term" value="F:ATP binding"/>
    <property type="evidence" value="ECO:0007669"/>
    <property type="project" value="UniProtKB-KW"/>
</dbReference>
<dbReference type="PROSITE" id="PS00583">
    <property type="entry name" value="PFKB_KINASES_1"/>
    <property type="match status" value="1"/>
</dbReference>
<evidence type="ECO:0000313" key="9">
    <source>
        <dbReference type="Proteomes" id="UP000597444"/>
    </source>
</evidence>
<dbReference type="RefSeq" id="WP_220205973.1">
    <property type="nucleotide sequence ID" value="NZ_BNJK01000001.1"/>
</dbReference>
<name>A0A8J3IU11_9CHLR</name>
<dbReference type="GO" id="GO:0008865">
    <property type="term" value="F:fructokinase activity"/>
    <property type="evidence" value="ECO:0007669"/>
    <property type="project" value="UniProtKB-ARBA"/>
</dbReference>
<dbReference type="InterPro" id="IPR050306">
    <property type="entry name" value="PfkB_Carbo_kinase"/>
</dbReference>
<dbReference type="InterPro" id="IPR002173">
    <property type="entry name" value="Carboh/pur_kinase_PfkB_CS"/>
</dbReference>
<sequence>METMDVVTCGELLVDFVATEVGVTLAQASNFQKAPGGAPANVAVGVARLGHRAGFMGQVGDDEFGHFLADTLYSNGVDTGGLRFSTQARTALAFVSLLAQGEREFMFYRHPSADMLWRPDDVDPAFAANTRIFHYGSISLIDEPSRSATLTALAYAKSNGAHLSYDPNLRLSLWPSPGAARAGILAGWQHAEVVKVSEEELHFLSEESVLERAVSSLWHQSLRLLVVTQGKVGCTYFTAKTSGHVPGFSVVVKDTTGAGDAFVAGMLSGLLIGEFTWEQAMIERALTMGNAVGAMSATHVGAMSSLPSREMVQSLLST</sequence>
<evidence type="ECO:0000259" key="7">
    <source>
        <dbReference type="Pfam" id="PF00294"/>
    </source>
</evidence>
<dbReference type="InterPro" id="IPR011611">
    <property type="entry name" value="PfkB_dom"/>
</dbReference>
<comment type="caution">
    <text evidence="8">The sequence shown here is derived from an EMBL/GenBank/DDBJ whole genome shotgun (WGS) entry which is preliminary data.</text>
</comment>
<dbReference type="PROSITE" id="PS00584">
    <property type="entry name" value="PFKB_KINASES_2"/>
    <property type="match status" value="1"/>
</dbReference>
<evidence type="ECO:0000256" key="6">
    <source>
        <dbReference type="RuleBase" id="RU003704"/>
    </source>
</evidence>
<evidence type="ECO:0000313" key="8">
    <source>
        <dbReference type="EMBL" id="GHO95286.1"/>
    </source>
</evidence>
<dbReference type="EMBL" id="BNJK01000001">
    <property type="protein sequence ID" value="GHO95286.1"/>
    <property type="molecule type" value="Genomic_DNA"/>
</dbReference>
<dbReference type="GO" id="GO:0006000">
    <property type="term" value="P:fructose metabolic process"/>
    <property type="evidence" value="ECO:0007669"/>
    <property type="project" value="UniProtKB-ARBA"/>
</dbReference>
<dbReference type="InterPro" id="IPR029056">
    <property type="entry name" value="Ribokinase-like"/>
</dbReference>
<keyword evidence="2 6" id="KW-0808">Transferase</keyword>
<evidence type="ECO:0000256" key="1">
    <source>
        <dbReference type="ARBA" id="ARBA00010688"/>
    </source>
</evidence>